<dbReference type="PANTHER" id="PTHR22807">
    <property type="entry name" value="NOP2 YEAST -RELATED NOL1/NOP2/FMU SUN DOMAIN-CONTAINING"/>
    <property type="match status" value="1"/>
</dbReference>
<keyword evidence="5 7" id="KW-0949">S-adenosyl-L-methionine</keyword>
<feature type="binding site" evidence="7">
    <location>
        <begin position="110"/>
        <end position="116"/>
    </location>
    <ligand>
        <name>S-adenosyl-L-methionine</name>
        <dbReference type="ChEBI" id="CHEBI:59789"/>
    </ligand>
</feature>
<dbReference type="InterPro" id="IPR031340">
    <property type="entry name" value="RsmF_methylt_CI"/>
</dbReference>
<feature type="binding site" evidence="7">
    <location>
        <position position="179"/>
    </location>
    <ligand>
        <name>S-adenosyl-L-methionine</name>
        <dbReference type="ChEBI" id="CHEBI:59789"/>
    </ligand>
</feature>
<name>A0A1H9LBQ0_BUTFI</name>
<dbReference type="GO" id="GO:0003723">
    <property type="term" value="F:RNA binding"/>
    <property type="evidence" value="ECO:0007669"/>
    <property type="project" value="UniProtKB-UniRule"/>
</dbReference>
<evidence type="ECO:0000256" key="7">
    <source>
        <dbReference type="PROSITE-ProRule" id="PRU01023"/>
    </source>
</evidence>
<keyword evidence="6 7" id="KW-0694">RNA-binding</keyword>
<dbReference type="Proteomes" id="UP000182584">
    <property type="component" value="Unassembled WGS sequence"/>
</dbReference>
<dbReference type="InterPro" id="IPR027391">
    <property type="entry name" value="Nol1_Nop2_Fmu_2"/>
</dbReference>
<evidence type="ECO:0000256" key="8">
    <source>
        <dbReference type="SAM" id="MobiDB-lite"/>
    </source>
</evidence>
<dbReference type="PROSITE" id="PS51686">
    <property type="entry name" value="SAM_MT_RSMB_NOP"/>
    <property type="match status" value="1"/>
</dbReference>
<dbReference type="OrthoDB" id="9810297at2"/>
<feature type="compositionally biased region" description="Basic and acidic residues" evidence="8">
    <location>
        <begin position="427"/>
        <end position="436"/>
    </location>
</feature>
<evidence type="ECO:0000256" key="2">
    <source>
        <dbReference type="ARBA" id="ARBA00022490"/>
    </source>
</evidence>
<keyword evidence="3 7" id="KW-0489">Methyltransferase</keyword>
<evidence type="ECO:0000256" key="1">
    <source>
        <dbReference type="ARBA" id="ARBA00007494"/>
    </source>
</evidence>
<keyword evidence="2" id="KW-0963">Cytoplasm</keyword>
<feature type="active site" description="Nucleophile" evidence="7">
    <location>
        <position position="232"/>
    </location>
</feature>
<dbReference type="CDD" id="cd21147">
    <property type="entry name" value="RsmF_methylt_CTD1"/>
    <property type="match status" value="1"/>
</dbReference>
<dbReference type="Gene3D" id="2.30.130.60">
    <property type="match status" value="1"/>
</dbReference>
<dbReference type="RefSeq" id="WP_074753872.1">
    <property type="nucleotide sequence ID" value="NZ_FOGJ01000002.1"/>
</dbReference>
<dbReference type="InterPro" id="IPR049560">
    <property type="entry name" value="MeTrfase_RsmB-F_NOP2_cat"/>
</dbReference>
<organism evidence="10 11">
    <name type="scientific">Butyrivibrio fibrisolvens</name>
    <dbReference type="NCBI Taxonomy" id="831"/>
    <lineage>
        <taxon>Bacteria</taxon>
        <taxon>Bacillati</taxon>
        <taxon>Bacillota</taxon>
        <taxon>Clostridia</taxon>
        <taxon>Lachnospirales</taxon>
        <taxon>Lachnospiraceae</taxon>
        <taxon>Butyrivibrio</taxon>
    </lineage>
</organism>
<evidence type="ECO:0000256" key="5">
    <source>
        <dbReference type="ARBA" id="ARBA00022691"/>
    </source>
</evidence>
<dbReference type="Pfam" id="PF17126">
    <property type="entry name" value="RsmF_methylt_CI"/>
    <property type="match status" value="1"/>
</dbReference>
<dbReference type="PANTHER" id="PTHR22807:SF30">
    <property type="entry name" value="28S RRNA (CYTOSINE(4447)-C(5))-METHYLTRANSFERASE-RELATED"/>
    <property type="match status" value="1"/>
</dbReference>
<comment type="similarity">
    <text evidence="1 7">Belongs to the class I-like SAM-binding methyltransferase superfamily. RsmB/NOP family.</text>
</comment>
<dbReference type="InterPro" id="IPR029063">
    <property type="entry name" value="SAM-dependent_MTases_sf"/>
</dbReference>
<feature type="domain" description="SAM-dependent MTase RsmB/NOP-type" evidence="9">
    <location>
        <begin position="21"/>
        <end position="353"/>
    </location>
</feature>
<keyword evidence="4 7" id="KW-0808">Transferase</keyword>
<evidence type="ECO:0000256" key="6">
    <source>
        <dbReference type="ARBA" id="ARBA00022884"/>
    </source>
</evidence>
<dbReference type="InterPro" id="IPR018314">
    <property type="entry name" value="RsmB/NOL1/NOP2-like_CS"/>
</dbReference>
<dbReference type="CDD" id="cd02440">
    <property type="entry name" value="AdoMet_MTases"/>
    <property type="match status" value="1"/>
</dbReference>
<gene>
    <name evidence="10" type="ORF">SAMN04487884_1029</name>
</gene>
<dbReference type="PRINTS" id="PR02008">
    <property type="entry name" value="RCMTFAMILY"/>
</dbReference>
<dbReference type="AlphaFoldDB" id="A0A1H9LBQ0"/>
<dbReference type="SUPFAM" id="SSF53335">
    <property type="entry name" value="S-adenosyl-L-methionine-dependent methyltransferases"/>
    <property type="match status" value="1"/>
</dbReference>
<dbReference type="EMBL" id="FOGJ01000002">
    <property type="protein sequence ID" value="SER08585.1"/>
    <property type="molecule type" value="Genomic_DNA"/>
</dbReference>
<protein>
    <submittedName>
        <fullName evidence="10">NOL1/NOP2/sun family putative RNA methylase</fullName>
    </submittedName>
</protein>
<dbReference type="InterPro" id="IPR001678">
    <property type="entry name" value="MeTrfase_RsmB-F_NOP2_dom"/>
</dbReference>
<feature type="binding site" evidence="7">
    <location>
        <position position="134"/>
    </location>
    <ligand>
        <name>S-adenosyl-L-methionine</name>
        <dbReference type="ChEBI" id="CHEBI:59789"/>
    </ligand>
</feature>
<dbReference type="Gene3D" id="3.40.50.150">
    <property type="entry name" value="Vaccinia Virus protein VP39"/>
    <property type="match status" value="2"/>
</dbReference>
<reference evidence="10 11" key="1">
    <citation type="submission" date="2016-10" db="EMBL/GenBank/DDBJ databases">
        <authorList>
            <person name="de Groot N.N."/>
        </authorList>
    </citation>
    <scope>NUCLEOTIDE SEQUENCE [LARGE SCALE GENOMIC DNA]</scope>
    <source>
        <strain evidence="10 11">AR40</strain>
    </source>
</reference>
<feature type="region of interest" description="Disordered" evidence="8">
    <location>
        <begin position="418"/>
        <end position="460"/>
    </location>
</feature>
<accession>A0A1H9LBQ0</accession>
<comment type="caution">
    <text evidence="7">Lacks conserved residue(s) required for the propagation of feature annotation.</text>
</comment>
<sequence length="611" mass="68204">MLPSKFTNRMKFMLGQECDAFLVSFECVRSKALRINPCKLQGGREVAYSKLPFETKKILWEENGFVYKDEDEPGKHPLHMAGLYYIQEPSAMSPVAYLDPKPGQRVLDLCAAPGGKSTQIAGRMQGRGILVSNEINAGRAKILSENIERMGIGNAMVLNETPQNLSARFEGWFDRILIDAPCSGEGMFRKNEDAVTNWSPENVRLCADRQDEILDNAASMLAPSGRLVYSTCTFAPDEDEGTIYRFLLRHPEFRVVEVPLYEGMDHGNPSWALIDTSDESTWTKPDLQDNAASTHDNQDYGLEGCLDEVKTNKENLNKEKLNKEVADQLANCIRLWPHHLKGEGHFLAVLERVNENSDVDVKINSAKESGEQHGNDMGQKAPTITYCPGGFQRGIRIEQRNPLDSSCLGEDIDDFESKGANASGGAEKIDSDSADKKPKKKLKAKDRRLMDKNAGRAQNKALKGGSDLELAKKLWEEFAGEVLSVSGMDRLYGTLFTFGENVYLAPFLMPSTDRLKVMRPGLHLGTMKKGRFEPSHSLALFLRKEDVKNSHDYPSDSKEIKDFTSGLSLTASLDNGWYLILTDGCSLGWAKSDGRRLKNHYPKGLRINYAD</sequence>
<dbReference type="GO" id="GO:0001510">
    <property type="term" value="P:RNA methylation"/>
    <property type="evidence" value="ECO:0007669"/>
    <property type="project" value="InterPro"/>
</dbReference>
<dbReference type="InterPro" id="IPR023267">
    <property type="entry name" value="RCMT"/>
</dbReference>
<dbReference type="Pfam" id="PF13636">
    <property type="entry name" value="Methyltranf_PUA"/>
    <property type="match status" value="1"/>
</dbReference>
<evidence type="ECO:0000313" key="11">
    <source>
        <dbReference type="Proteomes" id="UP000182584"/>
    </source>
</evidence>
<feature type="compositionally biased region" description="Basic residues" evidence="8">
    <location>
        <begin position="437"/>
        <end position="446"/>
    </location>
</feature>
<dbReference type="Pfam" id="PF17125">
    <property type="entry name" value="Methyltr_RsmF_N"/>
    <property type="match status" value="1"/>
</dbReference>
<evidence type="ECO:0000256" key="3">
    <source>
        <dbReference type="ARBA" id="ARBA00022603"/>
    </source>
</evidence>
<dbReference type="Gene3D" id="3.30.70.1170">
    <property type="entry name" value="Sun protein, domain 3"/>
    <property type="match status" value="1"/>
</dbReference>
<evidence type="ECO:0000256" key="4">
    <source>
        <dbReference type="ARBA" id="ARBA00022679"/>
    </source>
</evidence>
<evidence type="ECO:0000313" key="10">
    <source>
        <dbReference type="EMBL" id="SER08585.1"/>
    </source>
</evidence>
<evidence type="ECO:0000259" key="9">
    <source>
        <dbReference type="PROSITE" id="PS51686"/>
    </source>
</evidence>
<proteinExistence type="inferred from homology"/>
<dbReference type="Pfam" id="PF01189">
    <property type="entry name" value="Methyltr_RsmB-F"/>
    <property type="match status" value="1"/>
</dbReference>
<dbReference type="InterPro" id="IPR031341">
    <property type="entry name" value="Methyltr_RsmF_N"/>
</dbReference>
<dbReference type="GO" id="GO:0008173">
    <property type="term" value="F:RNA methyltransferase activity"/>
    <property type="evidence" value="ECO:0007669"/>
    <property type="project" value="InterPro"/>
</dbReference>
<dbReference type="PROSITE" id="PS01153">
    <property type="entry name" value="NOL1_NOP2_SUN"/>
    <property type="match status" value="1"/>
</dbReference>